<feature type="transmembrane region" description="Helical" evidence="2">
    <location>
        <begin position="1317"/>
        <end position="1335"/>
    </location>
</feature>
<feature type="transmembrane region" description="Helical" evidence="2">
    <location>
        <begin position="1209"/>
        <end position="1232"/>
    </location>
</feature>
<name>A0ABW7GAN6_9BURK</name>
<proteinExistence type="predicted"/>
<keyword evidence="2" id="KW-0812">Transmembrane</keyword>
<evidence type="ECO:0000256" key="2">
    <source>
        <dbReference type="SAM" id="Phobius"/>
    </source>
</evidence>
<feature type="transmembrane region" description="Helical" evidence="2">
    <location>
        <begin position="459"/>
        <end position="477"/>
    </location>
</feature>
<feature type="transmembrane region" description="Helical" evidence="2">
    <location>
        <begin position="673"/>
        <end position="695"/>
    </location>
</feature>
<feature type="transmembrane region" description="Helical" evidence="2">
    <location>
        <begin position="1252"/>
        <end position="1270"/>
    </location>
</feature>
<dbReference type="Proteomes" id="UP001606305">
    <property type="component" value="Unassembled WGS sequence"/>
</dbReference>
<accession>A0ABW7GAN6</accession>
<keyword evidence="2" id="KW-1133">Transmembrane helix</keyword>
<feature type="transmembrane region" description="Helical" evidence="2">
    <location>
        <begin position="484"/>
        <end position="502"/>
    </location>
</feature>
<feature type="transmembrane region" description="Helical" evidence="2">
    <location>
        <begin position="538"/>
        <end position="560"/>
    </location>
</feature>
<evidence type="ECO:0000313" key="4">
    <source>
        <dbReference type="EMBL" id="MFG6458978.1"/>
    </source>
</evidence>
<evidence type="ECO:0000256" key="1">
    <source>
        <dbReference type="SAM" id="MobiDB-lite"/>
    </source>
</evidence>
<feature type="signal peptide" evidence="3">
    <location>
        <begin position="1"/>
        <end position="18"/>
    </location>
</feature>
<gene>
    <name evidence="4" type="ORF">ACG00X_19245</name>
</gene>
<evidence type="ECO:0000256" key="3">
    <source>
        <dbReference type="SAM" id="SignalP"/>
    </source>
</evidence>
<organism evidence="4 5">
    <name type="scientific">Pelomonas nitida</name>
    <dbReference type="NCBI Taxonomy" id="3299027"/>
    <lineage>
        <taxon>Bacteria</taxon>
        <taxon>Pseudomonadati</taxon>
        <taxon>Pseudomonadota</taxon>
        <taxon>Betaproteobacteria</taxon>
        <taxon>Burkholderiales</taxon>
        <taxon>Sphaerotilaceae</taxon>
        <taxon>Roseateles</taxon>
    </lineage>
</organism>
<dbReference type="RefSeq" id="WP_394490496.1">
    <property type="nucleotide sequence ID" value="NZ_JBIGIA010000017.1"/>
</dbReference>
<feature type="region of interest" description="Disordered" evidence="1">
    <location>
        <begin position="603"/>
        <end position="622"/>
    </location>
</feature>
<sequence>MKRWIAPLLWLVHVAAHAAPLTPAELPAALRDWLPWAQQGQPPLGCPAVAEGEAAPCVWPGRLQLSAGAREATFKLEVQVFGAPAAVALPGEAGAWPQDVKAGGRALPVTAADDRPAVWLAPGAHVVEGRITWGAQMPQNLAVPPGLGAIVVTSDGATQARAPDGEGRLWLRAVINAEAASDSVTVQTVRLIDDDLPLTVTTAFELRVAGRARAVELPLALLPGLRAVQLDSPLPARLAEDGRLVVQARPGNWHIELRARLGAPVQALTLPQGAPDEEVWAVKAQPALRQIRPEGPASVDPRQVEMPEAWRALPAFRLKPGETLKLTELQRGNAKPAPDALTLRRALWLDFDGQGFTASDRFAGTLSSSARLTMAAPGQLGRAALAGEDQPITRLTSDGPAGFEVRRSAARVEADSRWPRGGALPASGWAADVNQLDVTLQLPPGWRLLHAQGPSRADGAWVSMWTLWDFFFVLLAALAAYRLLGWRSGLLLGGALALTWHTPGSPPAVLWFGLLALTALARVLPAGRAQRTMAHSRLAVAALLALVLLLFAVNEIRLAIYPSLERGRSMAPLAGNLVEEDVPAAPAAAPALSESVAQEVDVSRQRYASKSPPPAKMASPYGSDLARVDPAARVQTGPGLPTWTWRAHRLSWSGPVTPEQTLNLWLLPPWATALLKLIGLALLGLALAATAGWTLPRLPRRATNTATAAAALLLGVGLALSPSPSDAAPPKQAADVAVPASAGLAWPSDEQLQALRGKLAAPPDCQPHCADLARLLVSAQGASVQLRAEIHAQALVAVPLPGQGTGWLPGSVTLDGQPAATRRDDEGRLWAAVPAGVHQVVLTADVGQASGLDIALPLPPRTLQSDLKGWTLAGLDPRGQSTGAITLSRDAAGGSARAEEAGTQRDALAPLVRVDRRLALGLRWQVVTRIERIAPSRAPLRVRWALLPGEAVGDAGVTVADEGGVKVASLQLGGDDAVEVASNLPPADALTLVAGKEPNQVERWTLAASPQWHVEAAGLAATALRQGDEWLPEWRPWPGETLKLAVSKPAGVGGQTLTLDSVTTTLEPGDRSTNAQLSMTLRASLGGPHALKLPAGAELLGVQINGEALALQLRDGQLSLPLTPGEQRVDIRWRAPEGMGALWRHAGLALGLPGVNDQLQLQVPQDRIVLAVGGPLIGPAVLIWGALVVVLVLAALVPRGLPGLMGRPAWLVLALGVAPVSLWSLGLLAAWFGLLEARRRWAATPGPRWLRIAVQVGLVMWTLVAIGALLDVLRVGLLGYPNLLVAGPGSSSHLLSWVSDRFAEHTASAWVVSAPVWLYRALMLAWALWLATSLLKWVAWAWRCFCEGGAWPAKAAAPNATVASAQEPAQGPTEP</sequence>
<keyword evidence="2" id="KW-0472">Membrane</keyword>
<feature type="transmembrane region" description="Helical" evidence="2">
    <location>
        <begin position="508"/>
        <end position="526"/>
    </location>
</feature>
<comment type="caution">
    <text evidence="4">The sequence shown here is derived from an EMBL/GenBank/DDBJ whole genome shotgun (WGS) entry which is preliminary data.</text>
</comment>
<keyword evidence="3" id="KW-0732">Signal</keyword>
<reference evidence="4 5" key="1">
    <citation type="submission" date="2024-09" db="EMBL/GenBank/DDBJ databases">
        <title>Novel species of the genus Pelomonas and Roseateles isolated from streams.</title>
        <authorList>
            <person name="Lu H."/>
        </authorList>
    </citation>
    <scope>NUCLEOTIDE SEQUENCE [LARGE SCALE GENOMIC DNA]</scope>
    <source>
        <strain evidence="4 5">BYS96W</strain>
    </source>
</reference>
<feature type="chain" id="PRO_5046244954" evidence="3">
    <location>
        <begin position="19"/>
        <end position="1375"/>
    </location>
</feature>
<keyword evidence="5" id="KW-1185">Reference proteome</keyword>
<dbReference type="EMBL" id="JBIGIA010000017">
    <property type="protein sequence ID" value="MFG6458978.1"/>
    <property type="molecule type" value="Genomic_DNA"/>
</dbReference>
<feature type="transmembrane region" description="Helical" evidence="2">
    <location>
        <begin position="1168"/>
        <end position="1197"/>
    </location>
</feature>
<protein>
    <submittedName>
        <fullName evidence="4">Uncharacterized protein</fullName>
    </submittedName>
</protein>
<evidence type="ECO:0000313" key="5">
    <source>
        <dbReference type="Proteomes" id="UP001606305"/>
    </source>
</evidence>